<dbReference type="KEGG" id="rce:RC1_2216"/>
<proteinExistence type="predicted"/>
<evidence type="ECO:0000256" key="1">
    <source>
        <dbReference type="ARBA" id="ARBA00022448"/>
    </source>
</evidence>
<dbReference type="PANTHER" id="PTHR43514">
    <property type="entry name" value="ABC TRANSPORTER I FAMILY MEMBER 10"/>
    <property type="match status" value="1"/>
</dbReference>
<feature type="domain" description="ABC transporter" evidence="10">
    <location>
        <begin position="5"/>
        <end position="238"/>
    </location>
</feature>
<evidence type="ECO:0000313" key="12">
    <source>
        <dbReference type="EMBL" id="ACI99604.1"/>
    </source>
</evidence>
<keyword evidence="8" id="KW-0472">Membrane</keyword>
<evidence type="ECO:0000259" key="10">
    <source>
        <dbReference type="PROSITE" id="PS50893"/>
    </source>
</evidence>
<keyword evidence="4" id="KW-0997">Cell inner membrane</keyword>
<reference evidence="12 13" key="1">
    <citation type="journal article" date="2010" name="BMC Genomics">
        <title>Metabolic flexibility revealed in the genome of the cyst-forming alpha-1 proteobacterium Rhodospirillum centenum.</title>
        <authorList>
            <person name="Lu Y.K."/>
            <person name="Marden J."/>
            <person name="Han M."/>
            <person name="Swingley W.D."/>
            <person name="Mastrian S.D."/>
            <person name="Chowdhury S.R."/>
            <person name="Hao J."/>
            <person name="Helmy T."/>
            <person name="Kim S."/>
            <person name="Kurdoglu A.A."/>
            <person name="Matthies H.J."/>
            <person name="Rollo D."/>
            <person name="Stothard P."/>
            <person name="Blankenship R.E."/>
            <person name="Bauer C.E."/>
            <person name="Touchman J.W."/>
        </authorList>
    </citation>
    <scope>NUCLEOTIDE SEQUENCE [LARGE SCALE GENOMIC DNA]</scope>
    <source>
        <strain evidence="13">ATCC 51521 / SW</strain>
    </source>
</reference>
<dbReference type="InterPro" id="IPR003439">
    <property type="entry name" value="ABC_transporter-like_ATP-bd"/>
</dbReference>
<dbReference type="InterPro" id="IPR011868">
    <property type="entry name" value="ModC_ABC_ATP-bd"/>
</dbReference>
<dbReference type="GO" id="GO:0016020">
    <property type="term" value="C:membrane"/>
    <property type="evidence" value="ECO:0007669"/>
    <property type="project" value="InterPro"/>
</dbReference>
<gene>
    <name evidence="12" type="primary">modC</name>
    <name evidence="12" type="ordered locus">RC1_2216</name>
</gene>
<dbReference type="PANTHER" id="PTHR43514:SF4">
    <property type="entry name" value="ABC TRANSPORTER I FAMILY MEMBER 10"/>
    <property type="match status" value="1"/>
</dbReference>
<feature type="domain" description="Mop" evidence="11">
    <location>
        <begin position="298"/>
        <end position="381"/>
    </location>
</feature>
<dbReference type="Pfam" id="PF03459">
    <property type="entry name" value="TOBE"/>
    <property type="match status" value="1"/>
</dbReference>
<dbReference type="EC" id="3.6.3.29" evidence="12"/>
<dbReference type="InterPro" id="IPR005116">
    <property type="entry name" value="Transp-assoc_OB_typ1"/>
</dbReference>
<dbReference type="GO" id="GO:0016887">
    <property type="term" value="F:ATP hydrolysis activity"/>
    <property type="evidence" value="ECO:0007669"/>
    <property type="project" value="InterPro"/>
</dbReference>
<protein>
    <submittedName>
        <fullName evidence="12">Molybdenum import ATP-binding protein modC</fullName>
        <ecNumber evidence="12">3.6.3.29</ecNumber>
    </submittedName>
</protein>
<evidence type="ECO:0000313" key="13">
    <source>
        <dbReference type="Proteomes" id="UP000001591"/>
    </source>
</evidence>
<dbReference type="PROSITE" id="PS51866">
    <property type="entry name" value="MOP"/>
    <property type="match status" value="1"/>
</dbReference>
<dbReference type="GO" id="GO:0015098">
    <property type="term" value="F:molybdate ion transmembrane transporter activity"/>
    <property type="evidence" value="ECO:0007669"/>
    <property type="project" value="InterPro"/>
</dbReference>
<dbReference type="PROSITE" id="PS00211">
    <property type="entry name" value="ABC_TRANSPORTER_1"/>
    <property type="match status" value="1"/>
</dbReference>
<keyword evidence="1" id="KW-0813">Transport</keyword>
<dbReference type="OrthoDB" id="9802264at2"/>
<dbReference type="EMBL" id="CP000613">
    <property type="protein sequence ID" value="ACI99604.1"/>
    <property type="molecule type" value="Genomic_DNA"/>
</dbReference>
<name>B6IPA2_RHOCS</name>
<evidence type="ECO:0000256" key="5">
    <source>
        <dbReference type="ARBA" id="ARBA00022741"/>
    </source>
</evidence>
<dbReference type="InterPro" id="IPR017871">
    <property type="entry name" value="ABC_transporter-like_CS"/>
</dbReference>
<evidence type="ECO:0000256" key="7">
    <source>
        <dbReference type="ARBA" id="ARBA00022967"/>
    </source>
</evidence>
<dbReference type="SUPFAM" id="SSF52540">
    <property type="entry name" value="P-loop containing nucleoside triphosphate hydrolases"/>
    <property type="match status" value="1"/>
</dbReference>
<keyword evidence="5" id="KW-0547">Nucleotide-binding</keyword>
<dbReference type="GO" id="GO:0005524">
    <property type="term" value="F:ATP binding"/>
    <property type="evidence" value="ECO:0007669"/>
    <property type="project" value="UniProtKB-KW"/>
</dbReference>
<dbReference type="AlphaFoldDB" id="B6IPA2"/>
<dbReference type="InterPro" id="IPR008995">
    <property type="entry name" value="Mo/tungstate-bd_C_term_dom"/>
</dbReference>
<accession>B6IPA2</accession>
<dbReference type="HOGENOM" id="CLU_000604_1_1_5"/>
<dbReference type="Gene3D" id="2.40.50.100">
    <property type="match status" value="1"/>
</dbReference>
<keyword evidence="12" id="KW-0378">Hydrolase</keyword>
<dbReference type="Gene3D" id="3.40.50.300">
    <property type="entry name" value="P-loop containing nucleotide triphosphate hydrolases"/>
    <property type="match status" value="1"/>
</dbReference>
<dbReference type="STRING" id="414684.RC1_2216"/>
<evidence type="ECO:0000256" key="6">
    <source>
        <dbReference type="ARBA" id="ARBA00022840"/>
    </source>
</evidence>
<keyword evidence="13" id="KW-1185">Reference proteome</keyword>
<dbReference type="Proteomes" id="UP000001591">
    <property type="component" value="Chromosome"/>
</dbReference>
<organism evidence="12 13">
    <name type="scientific">Rhodospirillum centenum (strain ATCC 51521 / SW)</name>
    <dbReference type="NCBI Taxonomy" id="414684"/>
    <lineage>
        <taxon>Bacteria</taxon>
        <taxon>Pseudomonadati</taxon>
        <taxon>Pseudomonadota</taxon>
        <taxon>Alphaproteobacteria</taxon>
        <taxon>Rhodospirillales</taxon>
        <taxon>Rhodospirillaceae</taxon>
        <taxon>Rhodospirillum</taxon>
    </lineage>
</organism>
<keyword evidence="7" id="KW-1278">Translocase</keyword>
<evidence type="ECO:0000256" key="9">
    <source>
        <dbReference type="PROSITE-ProRule" id="PRU01213"/>
    </source>
</evidence>
<sequence>MAEGRPVLEVDVSLTQGDFTLEACFTAGQGVTALFGRSGAGKTTLVNLIAGLAWPRRGRIVLDGVPLLDTAAGVRVPPHRRRIGYVFQEARLFPHLTVRQNLLYGRLFAPRDAAREPLERIVDLLGIGALLDRRPRHLSGGERQRVAIGRALLSAPRLLLLDEPLASLDAARKAEILPYLERLRDELRLPMVQVSHQIEEVARLATTLVLLDAGRVAAAGPVTALMAQPDLFPLLGRFEAGTMLRAVVEGHDGDWGLTRLATAAGPLMVPRLEAAPGTRLRVRVRARDLILATAPPQGLSARNTLAGEVVAVGGESGEPGEDAGGVAGGDAAAGAIVDVALRAGGEPLLARVTRQAAAELGLAPGLPVWIIVKTVAVERRSIVPALPAELEC</sequence>
<dbReference type="InterPro" id="IPR003593">
    <property type="entry name" value="AAA+_ATPase"/>
</dbReference>
<dbReference type="InterPro" id="IPR050334">
    <property type="entry name" value="Molybdenum_import_ModC"/>
</dbReference>
<evidence type="ECO:0000256" key="2">
    <source>
        <dbReference type="ARBA" id="ARBA00022475"/>
    </source>
</evidence>
<dbReference type="InterPro" id="IPR004606">
    <property type="entry name" value="Mop_domain"/>
</dbReference>
<dbReference type="SUPFAM" id="SSF50331">
    <property type="entry name" value="MOP-like"/>
    <property type="match status" value="1"/>
</dbReference>
<dbReference type="SMART" id="SM00382">
    <property type="entry name" value="AAA"/>
    <property type="match status" value="1"/>
</dbReference>
<dbReference type="GO" id="GO:0140359">
    <property type="term" value="F:ABC-type transporter activity"/>
    <property type="evidence" value="ECO:0007669"/>
    <property type="project" value="InterPro"/>
</dbReference>
<evidence type="ECO:0000259" key="11">
    <source>
        <dbReference type="PROSITE" id="PS51866"/>
    </source>
</evidence>
<keyword evidence="2" id="KW-1003">Cell membrane</keyword>
<dbReference type="PROSITE" id="PS50893">
    <property type="entry name" value="ABC_TRANSPORTER_2"/>
    <property type="match status" value="1"/>
</dbReference>
<dbReference type="eggNOG" id="COG4148">
    <property type="taxonomic scope" value="Bacteria"/>
</dbReference>
<dbReference type="InterPro" id="IPR027417">
    <property type="entry name" value="P-loop_NTPase"/>
</dbReference>
<dbReference type="Pfam" id="PF00005">
    <property type="entry name" value="ABC_tran"/>
    <property type="match status" value="1"/>
</dbReference>
<keyword evidence="6 12" id="KW-0067">ATP-binding</keyword>
<evidence type="ECO:0000256" key="3">
    <source>
        <dbReference type="ARBA" id="ARBA00022505"/>
    </source>
</evidence>
<evidence type="ECO:0000256" key="4">
    <source>
        <dbReference type="ARBA" id="ARBA00022519"/>
    </source>
</evidence>
<evidence type="ECO:0000256" key="8">
    <source>
        <dbReference type="ARBA" id="ARBA00023136"/>
    </source>
</evidence>
<dbReference type="RefSeq" id="WP_012567389.1">
    <property type="nucleotide sequence ID" value="NC_011420.2"/>
</dbReference>
<dbReference type="NCBIfam" id="TIGR02142">
    <property type="entry name" value="modC_ABC"/>
    <property type="match status" value="1"/>
</dbReference>
<keyword evidence="3 9" id="KW-0500">Molybdenum</keyword>